<proteinExistence type="predicted"/>
<keyword evidence="1" id="KW-1133">Transmembrane helix</keyword>
<dbReference type="OrthoDB" id="6436491at2759"/>
<dbReference type="EMBL" id="BMAO01021137">
    <property type="protein sequence ID" value="GFQ72040.1"/>
    <property type="molecule type" value="Genomic_DNA"/>
</dbReference>
<organism evidence="2 3">
    <name type="scientific">Trichonephila clavata</name>
    <name type="common">Joro spider</name>
    <name type="synonym">Nephila clavata</name>
    <dbReference type="NCBI Taxonomy" id="2740835"/>
    <lineage>
        <taxon>Eukaryota</taxon>
        <taxon>Metazoa</taxon>
        <taxon>Ecdysozoa</taxon>
        <taxon>Arthropoda</taxon>
        <taxon>Chelicerata</taxon>
        <taxon>Arachnida</taxon>
        <taxon>Araneae</taxon>
        <taxon>Araneomorphae</taxon>
        <taxon>Entelegynae</taxon>
        <taxon>Araneoidea</taxon>
        <taxon>Nephilidae</taxon>
        <taxon>Trichonephila</taxon>
    </lineage>
</organism>
<keyword evidence="1" id="KW-0812">Transmembrane</keyword>
<evidence type="ECO:0000313" key="3">
    <source>
        <dbReference type="Proteomes" id="UP000887116"/>
    </source>
</evidence>
<dbReference type="Proteomes" id="UP000887116">
    <property type="component" value="Unassembled WGS sequence"/>
</dbReference>
<evidence type="ECO:0000313" key="2">
    <source>
        <dbReference type="EMBL" id="GFQ72040.1"/>
    </source>
</evidence>
<sequence>MILYSAAIANEAAMLAQDTVISVPAWFRQNYKELKMMIHRRFKRKYSLTLWKIYVIDKRLLISALGNLVTYGILLGALGSLQFSRTENLVS</sequence>
<accession>A0A8X6F5Y1</accession>
<protein>
    <submittedName>
        <fullName evidence="2">Uncharacterized protein</fullName>
    </submittedName>
</protein>
<name>A0A8X6F5Y1_TRICU</name>
<keyword evidence="1" id="KW-0472">Membrane</keyword>
<comment type="caution">
    <text evidence="2">The sequence shown here is derived from an EMBL/GenBank/DDBJ whole genome shotgun (WGS) entry which is preliminary data.</text>
</comment>
<dbReference type="AlphaFoldDB" id="A0A8X6F5Y1"/>
<evidence type="ECO:0000256" key="1">
    <source>
        <dbReference type="SAM" id="Phobius"/>
    </source>
</evidence>
<reference evidence="2" key="1">
    <citation type="submission" date="2020-07" db="EMBL/GenBank/DDBJ databases">
        <title>Multicomponent nature underlies the extraordinary mechanical properties of spider dragline silk.</title>
        <authorList>
            <person name="Kono N."/>
            <person name="Nakamura H."/>
            <person name="Mori M."/>
            <person name="Yoshida Y."/>
            <person name="Ohtoshi R."/>
            <person name="Malay A.D."/>
            <person name="Moran D.A.P."/>
            <person name="Tomita M."/>
            <person name="Numata K."/>
            <person name="Arakawa K."/>
        </authorList>
    </citation>
    <scope>NUCLEOTIDE SEQUENCE</scope>
</reference>
<feature type="transmembrane region" description="Helical" evidence="1">
    <location>
        <begin position="60"/>
        <end position="81"/>
    </location>
</feature>
<keyword evidence="3" id="KW-1185">Reference proteome</keyword>
<gene>
    <name evidence="2" type="primary">AVEN_116640_1</name>
    <name evidence="2" type="ORF">TNCT_687521</name>
</gene>